<organism evidence="1 2">
    <name type="scientific">Streptococcus suis</name>
    <dbReference type="NCBI Taxonomy" id="1307"/>
    <lineage>
        <taxon>Bacteria</taxon>
        <taxon>Bacillati</taxon>
        <taxon>Bacillota</taxon>
        <taxon>Bacilli</taxon>
        <taxon>Lactobacillales</taxon>
        <taxon>Streptococcaceae</taxon>
        <taxon>Streptococcus</taxon>
    </lineage>
</organism>
<dbReference type="RefSeq" id="WP_044682282.1">
    <property type="nucleotide sequence ID" value="NZ_CEHN01000017.1"/>
</dbReference>
<dbReference type="Proteomes" id="UP000074356">
    <property type="component" value="Unassembled WGS sequence"/>
</dbReference>
<accession>A0A0Z8KUN7</accession>
<name>A0A0Z8KUN7_STRSU</name>
<evidence type="ECO:0000313" key="2">
    <source>
        <dbReference type="Proteomes" id="UP000074356"/>
    </source>
</evidence>
<dbReference type="EMBL" id="FIIB01000017">
    <property type="protein sequence ID" value="CYV78871.1"/>
    <property type="molecule type" value="Genomic_DNA"/>
</dbReference>
<evidence type="ECO:0008006" key="3">
    <source>
        <dbReference type="Google" id="ProtNLM"/>
    </source>
</evidence>
<reference evidence="1 2" key="1">
    <citation type="submission" date="2016-02" db="EMBL/GenBank/DDBJ databases">
        <authorList>
            <consortium name="Pathogen Informatics"/>
        </authorList>
    </citation>
    <scope>NUCLEOTIDE SEQUENCE [LARGE SCALE GENOMIC DNA]</scope>
    <source>
        <strain evidence="1 2">LSS78</strain>
    </source>
</reference>
<proteinExistence type="predicted"/>
<dbReference type="AlphaFoldDB" id="A0A0Z8KUN7"/>
<evidence type="ECO:0000313" key="1">
    <source>
        <dbReference type="EMBL" id="CYV78871.1"/>
    </source>
</evidence>
<protein>
    <recommendedName>
        <fullName evidence="3">Apea-like HEPN domain-containing protein</fullName>
    </recommendedName>
</protein>
<sequence>MTANGNKDLVDRLIKVLKDHDIKRYAGDDLAIELNDFIEQVEDIEYDINKISDETLIFPEISGVEDYTSIKVRDFLDIFESIESAKLNDSQSYACNKHEAYFLLEFPDYDTYLFLQEIKEINSDVVNIENTRSKFWEMNYLIDGIEYNISLFNGLCLYHFLVEKSGNFDKYYPSFNDDFFIRIASNSEISLEVCDNLATSYMFEIQSTLGLALEFSAGRAETFELSENDTKAISKGSNRTFPLLYGKGINELQKIYYKAKTSYDLDYRILNYTQILEYIAPTIAQFDLHEGIRTKLLSDAVLNPTAEYINELGKIYKIYQDKVVKDSDLIKLAIEKVIDFDSIWSELAPIIKIKNAQYNESNVSNYINSTSKVVYDTRNEIAHAKANYAKTGNECPEQLKEQFCRVLDKLAVKSIRWFATQQEEKRVILFYM</sequence>
<gene>
    <name evidence="1" type="ORF">ERS132440_01743</name>
</gene>